<dbReference type="GO" id="GO:0016758">
    <property type="term" value="F:hexosyltransferase activity"/>
    <property type="evidence" value="ECO:0007669"/>
    <property type="project" value="TreeGrafter"/>
</dbReference>
<protein>
    <submittedName>
        <fullName evidence="3">Tlr1434 protein</fullName>
    </submittedName>
</protein>
<keyword evidence="2" id="KW-0808">Transferase</keyword>
<dbReference type="InterPro" id="IPR004629">
    <property type="entry name" value="WecG_TagA_CpsF"/>
</dbReference>
<evidence type="ECO:0000256" key="1">
    <source>
        <dbReference type="ARBA" id="ARBA00022676"/>
    </source>
</evidence>
<dbReference type="EMBL" id="BA000039">
    <property type="protein sequence ID" value="BAC08986.1"/>
    <property type="molecule type" value="Genomic_DNA"/>
</dbReference>
<evidence type="ECO:0000313" key="4">
    <source>
        <dbReference type="Proteomes" id="UP000000440"/>
    </source>
</evidence>
<gene>
    <name evidence="3" type="ordered locus">tlr1434</name>
</gene>
<dbReference type="STRING" id="197221.gene:10748033"/>
<dbReference type="eggNOG" id="COG1922">
    <property type="taxonomic scope" value="Bacteria"/>
</dbReference>
<proteinExistence type="predicted"/>
<dbReference type="CDD" id="cd06533">
    <property type="entry name" value="Glyco_transf_WecG_TagA"/>
    <property type="match status" value="1"/>
</dbReference>
<evidence type="ECO:0000313" key="3">
    <source>
        <dbReference type="EMBL" id="BAC08986.1"/>
    </source>
</evidence>
<dbReference type="EnsemblBacteria" id="BAC08986">
    <property type="protein sequence ID" value="BAC08986"/>
    <property type="gene ID" value="BAC08986"/>
</dbReference>
<dbReference type="CAZy" id="GT26">
    <property type="family name" value="Glycosyltransferase Family 26"/>
</dbReference>
<evidence type="ECO:0000256" key="2">
    <source>
        <dbReference type="ARBA" id="ARBA00022679"/>
    </source>
</evidence>
<accession>Q8DIZ7</accession>
<dbReference type="KEGG" id="tel:tlr1434"/>
<dbReference type="AlphaFoldDB" id="Q8DIZ7"/>
<keyword evidence="1" id="KW-0328">Glycosyltransferase</keyword>
<dbReference type="Proteomes" id="UP000000440">
    <property type="component" value="Chromosome"/>
</dbReference>
<dbReference type="Pfam" id="PF03808">
    <property type="entry name" value="Glyco_tran_WecG"/>
    <property type="match status" value="1"/>
</dbReference>
<organism evidence="3 4">
    <name type="scientific">Thermosynechococcus vestitus (strain NIES-2133 / IAM M-273 / BP-1)</name>
    <dbReference type="NCBI Taxonomy" id="197221"/>
    <lineage>
        <taxon>Bacteria</taxon>
        <taxon>Bacillati</taxon>
        <taxon>Cyanobacteriota</taxon>
        <taxon>Cyanophyceae</taxon>
        <taxon>Acaryochloridales</taxon>
        <taxon>Thermosynechococcaceae</taxon>
        <taxon>Thermosynechococcus</taxon>
    </lineage>
</organism>
<reference evidence="3 4" key="1">
    <citation type="journal article" date="2002" name="DNA Res.">
        <title>Complete genome structure of the thermophilic cyanobacterium Thermosynechococcus elongatus BP-1.</title>
        <authorList>
            <person name="Nakamura Y."/>
            <person name="Kaneko T."/>
            <person name="Sato S."/>
            <person name="Ikeuchi M."/>
            <person name="Katoh H."/>
            <person name="Sasamoto S."/>
            <person name="Watanabe A."/>
            <person name="Iriguchi M."/>
            <person name="Kawashima K."/>
            <person name="Kimura T."/>
            <person name="Kishida Y."/>
            <person name="Kiyokawa C."/>
            <person name="Kohara M."/>
            <person name="Matsumoto M."/>
            <person name="Matsuno A."/>
            <person name="Nakazaki N."/>
            <person name="Shimpo S."/>
            <person name="Sugimoto M."/>
            <person name="Takeuchi C."/>
            <person name="Yamada M."/>
            <person name="Tabata S."/>
        </authorList>
    </citation>
    <scope>NUCLEOTIDE SEQUENCE [LARGE SCALE GENOMIC DNA]</scope>
    <source>
        <strain evidence="4">IAM M-273 / NIES-2133 / BP-1</strain>
    </source>
</reference>
<sequence length="288" mass="32554">MTSALHCRMFTLVLQPMSYAGIKSNMRSSPKVQSAHILGTRIDVTTYSKACDLMAEWIGQGQGGYVVAANVHVVMTGVWRSPFQRVVNGAQLVTSDGMPLVWGLRLLGFPEAERVYGPDLMLALCDRAQKAGWRIFLYGSEPLVLERLQRNLQQRFPKIQFVGAYAPPFRSLTPEEEARDRQRILDSGADLVFVGLGCPKQEEWMARQSPFLPVVLVGVGAAFNFHSGVVAQAPRWMMAIGLEWLFRLLQEPRRLWQRYLINNPAFVVLFAGQLLRHWLGRRQAKRVS</sequence>
<name>Q8DIZ7_THEVB</name>
<keyword evidence="4" id="KW-1185">Reference proteome</keyword>
<dbReference type="PATRIC" id="fig|197221.4.peg.1505"/>
<dbReference type="PANTHER" id="PTHR34136:SF1">
    <property type="entry name" value="UDP-N-ACETYL-D-MANNOSAMINURONIC ACID TRANSFERASE"/>
    <property type="match status" value="1"/>
</dbReference>
<dbReference type="NCBIfam" id="TIGR00696">
    <property type="entry name" value="wecG_tagA_cpsF"/>
    <property type="match status" value="1"/>
</dbReference>
<dbReference type="PANTHER" id="PTHR34136">
    <property type="match status" value="1"/>
</dbReference>